<gene>
    <name evidence="1" type="ORF">FHS38_006594</name>
</gene>
<dbReference type="RefSeq" id="WP_260421066.1">
    <property type="nucleotide sequence ID" value="NZ_JACHJG010000020.1"/>
</dbReference>
<protein>
    <submittedName>
        <fullName evidence="1">Uncharacterized protein</fullName>
    </submittedName>
</protein>
<reference evidence="1 2" key="1">
    <citation type="submission" date="2020-08" db="EMBL/GenBank/DDBJ databases">
        <title>Genomic Encyclopedia of Type Strains, Phase III (KMG-III): the genomes of soil and plant-associated and newly described type strains.</title>
        <authorList>
            <person name="Whitman W."/>
        </authorList>
    </citation>
    <scope>NUCLEOTIDE SEQUENCE [LARGE SCALE GENOMIC DNA]</scope>
    <source>
        <strain evidence="1 2">CECT 3265</strain>
    </source>
</reference>
<sequence length="85" mass="9853">MGTFGDFVTAAGHAGLAVEDTRDITRHTRDFWLQTLTLLDFELERCAEDGPEHARLLRSVHWHSRFLRAWYDGSIESRLVRLRAV</sequence>
<keyword evidence="2" id="KW-1185">Reference proteome</keyword>
<name>A0A7W7PHX2_STRNE</name>
<organism evidence="1 2">
    <name type="scientific">Streptomyces netropsis</name>
    <name type="common">Streptoverticillium netropsis</name>
    <dbReference type="NCBI Taxonomy" id="55404"/>
    <lineage>
        <taxon>Bacteria</taxon>
        <taxon>Bacillati</taxon>
        <taxon>Actinomycetota</taxon>
        <taxon>Actinomycetes</taxon>
        <taxon>Kitasatosporales</taxon>
        <taxon>Streptomycetaceae</taxon>
        <taxon>Streptomyces</taxon>
    </lineage>
</organism>
<accession>A0A7W7PHX2</accession>
<comment type="caution">
    <text evidence="1">The sequence shown here is derived from an EMBL/GenBank/DDBJ whole genome shotgun (WGS) entry which is preliminary data.</text>
</comment>
<proteinExistence type="predicted"/>
<dbReference type="Proteomes" id="UP000556436">
    <property type="component" value="Unassembled WGS sequence"/>
</dbReference>
<dbReference type="EMBL" id="JACHJG010000020">
    <property type="protein sequence ID" value="MBB4890509.1"/>
    <property type="molecule type" value="Genomic_DNA"/>
</dbReference>
<evidence type="ECO:0000313" key="1">
    <source>
        <dbReference type="EMBL" id="MBB4890509.1"/>
    </source>
</evidence>
<evidence type="ECO:0000313" key="2">
    <source>
        <dbReference type="Proteomes" id="UP000556436"/>
    </source>
</evidence>
<dbReference type="AlphaFoldDB" id="A0A7W7PHX2"/>